<dbReference type="InterPro" id="IPR003251">
    <property type="entry name" value="Rr_diiron-bd_dom"/>
</dbReference>
<organism evidence="2 3">
    <name type="scientific">Heliophilum fasciatum</name>
    <dbReference type="NCBI Taxonomy" id="35700"/>
    <lineage>
        <taxon>Bacteria</taxon>
        <taxon>Bacillati</taxon>
        <taxon>Bacillota</taxon>
        <taxon>Clostridia</taxon>
        <taxon>Eubacteriales</taxon>
        <taxon>Heliobacteriaceae</taxon>
        <taxon>Heliophilum</taxon>
    </lineage>
</organism>
<reference evidence="2 3" key="1">
    <citation type="submission" date="2019-03" db="EMBL/GenBank/DDBJ databases">
        <title>Genomic Encyclopedia of Type Strains, Phase IV (KMG-IV): sequencing the most valuable type-strain genomes for metagenomic binning, comparative biology and taxonomic classification.</title>
        <authorList>
            <person name="Goeker M."/>
        </authorList>
    </citation>
    <scope>NUCLEOTIDE SEQUENCE [LARGE SCALE GENOMIC DNA]</scope>
    <source>
        <strain evidence="2 3">DSM 11170</strain>
    </source>
</reference>
<dbReference type="EMBL" id="SLXT01000001">
    <property type="protein sequence ID" value="TCP68933.1"/>
    <property type="molecule type" value="Genomic_DNA"/>
</dbReference>
<name>A0A4R2RZ68_9FIRM</name>
<dbReference type="Proteomes" id="UP000294813">
    <property type="component" value="Unassembled WGS sequence"/>
</dbReference>
<keyword evidence="3" id="KW-1185">Reference proteome</keyword>
<evidence type="ECO:0000259" key="1">
    <source>
        <dbReference type="Pfam" id="PF02915"/>
    </source>
</evidence>
<accession>A0A4R2RZ68</accession>
<dbReference type="InterPro" id="IPR012347">
    <property type="entry name" value="Ferritin-like"/>
</dbReference>
<protein>
    <submittedName>
        <fullName evidence="2">Rubrerythrin</fullName>
    </submittedName>
</protein>
<dbReference type="Pfam" id="PF02915">
    <property type="entry name" value="Rubrerythrin"/>
    <property type="match status" value="1"/>
</dbReference>
<proteinExistence type="predicted"/>
<dbReference type="GO" id="GO:0046872">
    <property type="term" value="F:metal ion binding"/>
    <property type="evidence" value="ECO:0007669"/>
    <property type="project" value="InterPro"/>
</dbReference>
<dbReference type="InterPro" id="IPR009078">
    <property type="entry name" value="Ferritin-like_SF"/>
</dbReference>
<dbReference type="RefSeq" id="WP_131917711.1">
    <property type="nucleotide sequence ID" value="NZ_JAOQNU010000001.1"/>
</dbReference>
<dbReference type="Gene3D" id="1.20.1260.10">
    <property type="match status" value="1"/>
</dbReference>
<dbReference type="OrthoDB" id="5405405at2"/>
<dbReference type="CDD" id="cd01045">
    <property type="entry name" value="Ferritin_like_AB"/>
    <property type="match status" value="1"/>
</dbReference>
<dbReference type="SUPFAM" id="SSF47240">
    <property type="entry name" value="Ferritin-like"/>
    <property type="match status" value="1"/>
</dbReference>
<evidence type="ECO:0000313" key="2">
    <source>
        <dbReference type="EMBL" id="TCP68933.1"/>
    </source>
</evidence>
<dbReference type="AlphaFoldDB" id="A0A4R2RZ68"/>
<gene>
    <name evidence="2" type="ORF">EDD73_10199</name>
</gene>
<evidence type="ECO:0000313" key="3">
    <source>
        <dbReference type="Proteomes" id="UP000294813"/>
    </source>
</evidence>
<dbReference type="GO" id="GO:0016491">
    <property type="term" value="F:oxidoreductase activity"/>
    <property type="evidence" value="ECO:0007669"/>
    <property type="project" value="InterPro"/>
</dbReference>
<sequence>MLFRSSEIVDFAVSIEKNGEAFYRSLAARITNPSIRQVIEELATAESQHIVDFQALRDRLGDYEPPEQFPGEYEAYMQSLIQDSVFGQSARIEELIERIHSDRDAIQWALHFEKESILFFHEMMNLVAISDRRAVQELIRQEQEHIRRLSAIKKELP</sequence>
<feature type="domain" description="Rubrerythrin diiron-binding" evidence="1">
    <location>
        <begin position="7"/>
        <end position="152"/>
    </location>
</feature>
<comment type="caution">
    <text evidence="2">The sequence shown here is derived from an EMBL/GenBank/DDBJ whole genome shotgun (WGS) entry which is preliminary data.</text>
</comment>